<gene>
    <name evidence="4" type="ORF">EXU30_17625</name>
</gene>
<dbReference type="SUPFAM" id="SSF52402">
    <property type="entry name" value="Adenine nucleotide alpha hydrolases-like"/>
    <property type="match status" value="1"/>
</dbReference>
<dbReference type="PRINTS" id="PR01438">
    <property type="entry name" value="UNVRSLSTRESS"/>
</dbReference>
<dbReference type="PIRSF" id="PIRSF006276">
    <property type="entry name" value="UspA"/>
    <property type="match status" value="1"/>
</dbReference>
<accession>A0A411PL91</accession>
<keyword evidence="5" id="KW-1185">Reference proteome</keyword>
<reference evidence="4 5" key="1">
    <citation type="submission" date="2019-02" db="EMBL/GenBank/DDBJ databases">
        <title>Shewanella sp. D4-2 isolated from Dokdo Island.</title>
        <authorList>
            <person name="Baek K."/>
        </authorList>
    </citation>
    <scope>NUCLEOTIDE SEQUENCE [LARGE SCALE GENOMIC DNA]</scope>
    <source>
        <strain evidence="4 5">D4-2</strain>
    </source>
</reference>
<dbReference type="PANTHER" id="PTHR46268:SF6">
    <property type="entry name" value="UNIVERSAL STRESS PROTEIN UP12"/>
    <property type="match status" value="1"/>
</dbReference>
<sequence length="131" mass="14243">MYKTILCAVEVGEEGDAVIAKAKQLAEKFDSELILISVLPYSFLPKDYQKELEDKAIPEFEAFALKHDVVSKKSILKVGKPYVVICDQANYINADLIVLGTHSKSGISSLLGSTATGVSNQAHCDVSLVRI</sequence>
<dbReference type="GO" id="GO:0005737">
    <property type="term" value="C:cytoplasm"/>
    <property type="evidence" value="ECO:0007669"/>
    <property type="project" value="UniProtKB-SubCell"/>
</dbReference>
<organism evidence="4 5">
    <name type="scientific">Shewanella maritima</name>
    <dbReference type="NCBI Taxonomy" id="2520507"/>
    <lineage>
        <taxon>Bacteria</taxon>
        <taxon>Pseudomonadati</taxon>
        <taxon>Pseudomonadota</taxon>
        <taxon>Gammaproteobacteria</taxon>
        <taxon>Alteromonadales</taxon>
        <taxon>Shewanellaceae</taxon>
        <taxon>Shewanella</taxon>
    </lineage>
</organism>
<feature type="domain" description="UspA" evidence="3">
    <location>
        <begin position="1"/>
        <end position="130"/>
    </location>
</feature>
<dbReference type="Pfam" id="PF00582">
    <property type="entry name" value="Usp"/>
    <property type="match status" value="1"/>
</dbReference>
<dbReference type="EMBL" id="CP036200">
    <property type="protein sequence ID" value="QBF84289.1"/>
    <property type="molecule type" value="Genomic_DNA"/>
</dbReference>
<dbReference type="KEGG" id="smai:EXU30_17625"/>
<dbReference type="Gene3D" id="3.40.50.620">
    <property type="entry name" value="HUPs"/>
    <property type="match status" value="1"/>
</dbReference>
<evidence type="ECO:0000259" key="3">
    <source>
        <dbReference type="Pfam" id="PF00582"/>
    </source>
</evidence>
<dbReference type="Proteomes" id="UP000291106">
    <property type="component" value="Chromosome"/>
</dbReference>
<dbReference type="OrthoDB" id="9792500at2"/>
<dbReference type="CDD" id="cd00293">
    <property type="entry name" value="USP-like"/>
    <property type="match status" value="1"/>
</dbReference>
<evidence type="ECO:0000256" key="1">
    <source>
        <dbReference type="ARBA" id="ARBA00008791"/>
    </source>
</evidence>
<dbReference type="InterPro" id="IPR006016">
    <property type="entry name" value="UspA"/>
</dbReference>
<name>A0A411PL91_9GAMM</name>
<evidence type="ECO:0000313" key="4">
    <source>
        <dbReference type="EMBL" id="QBF84289.1"/>
    </source>
</evidence>
<dbReference type="RefSeq" id="WP_130602251.1">
    <property type="nucleotide sequence ID" value="NZ_CP036200.1"/>
</dbReference>
<proteinExistence type="inferred from homology"/>
<comment type="similarity">
    <text evidence="1 2">Belongs to the universal stress protein A family.</text>
</comment>
<dbReference type="InterPro" id="IPR006015">
    <property type="entry name" value="Universal_stress_UspA"/>
</dbReference>
<keyword evidence="2" id="KW-0963">Cytoplasm</keyword>
<dbReference type="AlphaFoldDB" id="A0A411PL91"/>
<dbReference type="PANTHER" id="PTHR46268">
    <property type="entry name" value="STRESS RESPONSE PROTEIN NHAX"/>
    <property type="match status" value="1"/>
</dbReference>
<protein>
    <recommendedName>
        <fullName evidence="2">Universal stress protein</fullName>
    </recommendedName>
</protein>
<dbReference type="InterPro" id="IPR014729">
    <property type="entry name" value="Rossmann-like_a/b/a_fold"/>
</dbReference>
<evidence type="ECO:0000313" key="5">
    <source>
        <dbReference type="Proteomes" id="UP000291106"/>
    </source>
</evidence>
<evidence type="ECO:0000256" key="2">
    <source>
        <dbReference type="PIRNR" id="PIRNR006276"/>
    </source>
</evidence>
<comment type="subcellular location">
    <subcellularLocation>
        <location evidence="2">Cytoplasm</location>
    </subcellularLocation>
</comment>